<organism evidence="3">
    <name type="scientific">hydrothermal vent metagenome</name>
    <dbReference type="NCBI Taxonomy" id="652676"/>
    <lineage>
        <taxon>unclassified sequences</taxon>
        <taxon>metagenomes</taxon>
        <taxon>ecological metagenomes</taxon>
    </lineage>
</organism>
<gene>
    <name evidence="3" type="ORF">MGWOODY_Hyp1619</name>
</gene>
<dbReference type="Pfam" id="PF00117">
    <property type="entry name" value="GATase"/>
    <property type="match status" value="1"/>
</dbReference>
<dbReference type="EC" id="2.6.1.85" evidence="3"/>
<protein>
    <submittedName>
        <fullName evidence="3">Anthranilate synthase, amidotransferase component @ Para-aminobenzoate synthase,amidotransferase component</fullName>
        <ecNumber evidence="3">2.6.1.85</ecNumber>
        <ecNumber evidence="3">4.1.3.27</ecNumber>
    </submittedName>
</protein>
<accession>A0A160U4D1</accession>
<keyword evidence="3" id="KW-0456">Lyase</keyword>
<evidence type="ECO:0000256" key="1">
    <source>
        <dbReference type="ARBA" id="ARBA00022962"/>
    </source>
</evidence>
<dbReference type="SUPFAM" id="SSF52317">
    <property type="entry name" value="Class I glutamine amidotransferase-like"/>
    <property type="match status" value="1"/>
</dbReference>
<dbReference type="GO" id="GO:0004049">
    <property type="term" value="F:anthranilate synthase activity"/>
    <property type="evidence" value="ECO:0007669"/>
    <property type="project" value="UniProtKB-EC"/>
</dbReference>
<dbReference type="InterPro" id="IPR029062">
    <property type="entry name" value="Class_I_gatase-like"/>
</dbReference>
<dbReference type="FunFam" id="3.40.50.880:FF:000003">
    <property type="entry name" value="Anthranilate synthase component II"/>
    <property type="match status" value="1"/>
</dbReference>
<keyword evidence="1" id="KW-0315">Glutamine amidotransferase</keyword>
<dbReference type="PRINTS" id="PR00096">
    <property type="entry name" value="GATASE"/>
</dbReference>
<feature type="domain" description="Glutamine amidotransferase" evidence="2">
    <location>
        <begin position="3"/>
        <end position="185"/>
    </location>
</feature>
<dbReference type="EMBL" id="CZQD01000041">
    <property type="protein sequence ID" value="CUS57419.1"/>
    <property type="molecule type" value="Genomic_DNA"/>
</dbReference>
<dbReference type="PANTHER" id="PTHR43418">
    <property type="entry name" value="MULTIFUNCTIONAL TRYPTOPHAN BIOSYNTHESIS PROTEIN-RELATED"/>
    <property type="match status" value="1"/>
</dbReference>
<dbReference type="InterPro" id="IPR006221">
    <property type="entry name" value="TrpG/PapA_dom"/>
</dbReference>
<dbReference type="PANTHER" id="PTHR43418:SF4">
    <property type="entry name" value="MULTIFUNCTIONAL TRYPTOPHAN BIOSYNTHESIS PROTEIN"/>
    <property type="match status" value="1"/>
</dbReference>
<dbReference type="PRINTS" id="PR00099">
    <property type="entry name" value="CPSGATASE"/>
</dbReference>
<dbReference type="CDD" id="cd01743">
    <property type="entry name" value="GATase1_Anthranilate_Synthase"/>
    <property type="match status" value="1"/>
</dbReference>
<dbReference type="PROSITE" id="PS51273">
    <property type="entry name" value="GATASE_TYPE_1"/>
    <property type="match status" value="1"/>
</dbReference>
<dbReference type="GO" id="GO:0000162">
    <property type="term" value="P:L-tryptophan biosynthetic process"/>
    <property type="evidence" value="ECO:0007669"/>
    <property type="project" value="TreeGrafter"/>
</dbReference>
<sequence>MILVLNNRDSFVHNLARYLTCEGADVTVVDSDRITLHEITDLAPQALVLSPGPCTPNEAGICLEAVQYFAGKLPVLGVCLGHQAIAQVYGGKIVRSNFPRHGRTTTLSVQGGALFAGLPRAFDVGLYNSLVATFDDLPDQFQIDAVSAEGDIMALSHTYFPLFSVQFHPESVLTEHGAELIRNFVQLAKNWKPE</sequence>
<evidence type="ECO:0000259" key="2">
    <source>
        <dbReference type="Pfam" id="PF00117"/>
    </source>
</evidence>
<dbReference type="AlphaFoldDB" id="A0A160U4D1"/>
<dbReference type="GO" id="GO:0046820">
    <property type="term" value="F:4-amino-4-deoxychorismate synthase activity"/>
    <property type="evidence" value="ECO:0007669"/>
    <property type="project" value="UniProtKB-EC"/>
</dbReference>
<dbReference type="PRINTS" id="PR00097">
    <property type="entry name" value="ANTSNTHASEII"/>
</dbReference>
<dbReference type="InterPro" id="IPR017926">
    <property type="entry name" value="GATASE"/>
</dbReference>
<dbReference type="NCBIfam" id="TIGR00566">
    <property type="entry name" value="trpG_papA"/>
    <property type="match status" value="1"/>
</dbReference>
<dbReference type="GO" id="GO:0005829">
    <property type="term" value="C:cytosol"/>
    <property type="evidence" value="ECO:0007669"/>
    <property type="project" value="TreeGrafter"/>
</dbReference>
<keyword evidence="3" id="KW-0032">Aminotransferase</keyword>
<evidence type="ECO:0000313" key="3">
    <source>
        <dbReference type="EMBL" id="CUS57419.1"/>
    </source>
</evidence>
<reference evidence="3" key="1">
    <citation type="submission" date="2015-10" db="EMBL/GenBank/DDBJ databases">
        <authorList>
            <person name="Gilbert D.G."/>
        </authorList>
    </citation>
    <scope>NUCLEOTIDE SEQUENCE</scope>
</reference>
<name>A0A160U4D1_9ZZZZ</name>
<keyword evidence="3" id="KW-0808">Transferase</keyword>
<dbReference type="Gene3D" id="3.40.50.880">
    <property type="match status" value="1"/>
</dbReference>
<proteinExistence type="predicted"/>
<dbReference type="InterPro" id="IPR050472">
    <property type="entry name" value="Anth_synth/Amidotransfase"/>
</dbReference>
<dbReference type="EC" id="4.1.3.27" evidence="3"/>